<feature type="transmembrane region" description="Helical" evidence="9">
    <location>
        <begin position="472"/>
        <end position="499"/>
    </location>
</feature>
<dbReference type="PANTHER" id="PTHR32063">
    <property type="match status" value="1"/>
</dbReference>
<feature type="transmembrane region" description="Helical" evidence="9">
    <location>
        <begin position="394"/>
        <end position="418"/>
    </location>
</feature>
<dbReference type="RefSeq" id="WP_327619668.1">
    <property type="nucleotide sequence ID" value="NZ_JAYWTM010000031.1"/>
</dbReference>
<dbReference type="Gene3D" id="3.30.70.1320">
    <property type="entry name" value="Multidrug efflux transporter AcrB pore domain like"/>
    <property type="match status" value="1"/>
</dbReference>
<accession>A0ABU6JX87</accession>
<protein>
    <recommendedName>
        <fullName evidence="9">Efflux pump membrane transporter</fullName>
    </recommendedName>
</protein>
<dbReference type="InterPro" id="IPR001036">
    <property type="entry name" value="Acrflvin-R"/>
</dbReference>
<feature type="transmembrane region" description="Helical" evidence="9">
    <location>
        <begin position="368"/>
        <end position="388"/>
    </location>
</feature>
<dbReference type="PANTHER" id="PTHR32063:SF32">
    <property type="entry name" value="AMINOGLYCOSIDE EFFLUX PUMP-RELATED"/>
    <property type="match status" value="1"/>
</dbReference>
<feature type="transmembrane region" description="Helical" evidence="9">
    <location>
        <begin position="927"/>
        <end position="951"/>
    </location>
</feature>
<evidence type="ECO:0000256" key="4">
    <source>
        <dbReference type="ARBA" id="ARBA00022475"/>
    </source>
</evidence>
<dbReference type="Gene3D" id="3.30.2090.10">
    <property type="entry name" value="Multidrug efflux transporter AcrB TolC docking domain, DN and DC subdomains"/>
    <property type="match status" value="2"/>
</dbReference>
<feature type="transmembrane region" description="Helical" evidence="9">
    <location>
        <begin position="972"/>
        <end position="992"/>
    </location>
</feature>
<evidence type="ECO:0000256" key="8">
    <source>
        <dbReference type="ARBA" id="ARBA00023136"/>
    </source>
</evidence>
<dbReference type="InterPro" id="IPR027463">
    <property type="entry name" value="AcrB_DN_DC_subdom"/>
</dbReference>
<comment type="caution">
    <text evidence="10">The sequence shown here is derived from an EMBL/GenBank/DDBJ whole genome shotgun (WGS) entry which is preliminary data.</text>
</comment>
<evidence type="ECO:0000256" key="7">
    <source>
        <dbReference type="ARBA" id="ARBA00022989"/>
    </source>
</evidence>
<sequence>MLAQFFIRRPVFAWVISICIMLFGILSIKSLPIAQYPDVAPPQISIQATYTGASAETLESSVTQVIEQQLTGLDGLLYFSSTSTASTGQVKITVTFEQGTDPDIAQVQVQNKVQQAESRLPDAVTQQGVTVEKAQSDFLLIMALYDKNNKASSSDVADYLVSNMEDTLARLSGVGSVQVFGAEYAMRIWLDPAKLASYSLMPSDVETALEAQNTQVSSGQIGAQPASKEQQLVATVRSRSRLQTPEQFRNIVLKSQADGSAVHLSDVARVEMGDDDYSSNVLANGHPASGIAIQLASGANALSTAENVKKTVDEFRSSLPSGYDIAYPLDSTDFVKISIEEVVKTLGEAIVLVVIVMFIFLQNIRTTLIPAIAVPVVLLGTFGVLALFDYSINTLTMFGVVLAIGLLVDDAIVVVENVERVMREERLPPREATEKSMKEITGALIGIALVLSAVFLPMTFFSGSTGVIYRQFSITIVSSMILSVVVALTLTPALCATLLKPHDHESGQKGFFGWFNRSYEKIQARYHQKVGHVIRSSVRYLLLYAILLIGCAFMFLRLPTGFLPTEDQGYIMVQYTLAPGATENRTSEVRRQIQQYFATQEKDNVNVSMLVNGFSFAGSGQNAGIGFVSLKNWSERKGSENTADAIAGRAMMNLSGIRDAQVFVLSPPSISGLGQSNGFTFELQARGGTGRDELLTLRNQLIAEANQDPVLSSVRANTLPDLPQLQVDIDDEKAQSLGLSISDINTTLSAAIGGTYVNDFTDRGRVKKVYMQGDEAFRSKPEDIDKWFVSGTDNEGNTTMVPFSSFSSSHWSYGPDVLSRYNGLSSYEIEGSAASGKSSGDAMTAMEKLASKLPEGTRYAWSGLSYQERLSGNQATSLYVISLVVVFLCLAALYESWSVPFSVMMVVPLGVFGSLLAVTLRGLENDVYFQVALLTIVGLSAKNAILIVEFAEENYRKGENLIKAAVHAASMRLRPIIMTSLAFTAGVLPLAISSGAGANSRIAIGTGIIGGTISATLLAIFLVPLFFVLVRRIFPGLPHSHASHTETAAKTGE</sequence>
<dbReference type="Gene3D" id="3.30.70.1430">
    <property type="entry name" value="Multidrug efflux transporter AcrB pore domain"/>
    <property type="match status" value="2"/>
</dbReference>
<feature type="transmembrane region" description="Helical" evidence="9">
    <location>
        <begin position="1004"/>
        <end position="1030"/>
    </location>
</feature>
<evidence type="ECO:0000313" key="10">
    <source>
        <dbReference type="EMBL" id="MEC5344916.1"/>
    </source>
</evidence>
<feature type="transmembrane region" description="Helical" evidence="9">
    <location>
        <begin position="538"/>
        <end position="556"/>
    </location>
</feature>
<evidence type="ECO:0000256" key="2">
    <source>
        <dbReference type="ARBA" id="ARBA00010942"/>
    </source>
</evidence>
<feature type="transmembrane region" description="Helical" evidence="9">
    <location>
        <begin position="876"/>
        <end position="894"/>
    </location>
</feature>
<dbReference type="NCBIfam" id="NF000282">
    <property type="entry name" value="RND_permease_1"/>
    <property type="match status" value="1"/>
</dbReference>
<dbReference type="SUPFAM" id="SSF82714">
    <property type="entry name" value="Multidrug efflux transporter AcrB TolC docking domain, DN and DC subdomains"/>
    <property type="match status" value="2"/>
</dbReference>
<dbReference type="InterPro" id="IPR004764">
    <property type="entry name" value="MdtF-like"/>
</dbReference>
<feature type="transmembrane region" description="Helical" evidence="9">
    <location>
        <begin position="12"/>
        <end position="31"/>
    </location>
</feature>
<keyword evidence="3 9" id="KW-0813">Transport</keyword>
<comment type="similarity">
    <text evidence="2 9">Belongs to the resistance-nodulation-cell division (RND) (TC 2.A.6) family.</text>
</comment>
<dbReference type="Pfam" id="PF00873">
    <property type="entry name" value="ACR_tran"/>
    <property type="match status" value="1"/>
</dbReference>
<keyword evidence="8 9" id="KW-0472">Membrane</keyword>
<dbReference type="SUPFAM" id="SSF82866">
    <property type="entry name" value="Multidrug efflux transporter AcrB transmembrane domain"/>
    <property type="match status" value="2"/>
</dbReference>
<dbReference type="Gene3D" id="3.30.70.1440">
    <property type="entry name" value="Multidrug efflux transporter AcrB pore domain"/>
    <property type="match status" value="1"/>
</dbReference>
<reference evidence="10 11" key="1">
    <citation type="journal article" date="2017" name="Int. J. Syst. Evol. Microbiol.">
        <title>Brenneria populi subsp. brevivirga subsp. nov. isolated from symptomatic bark of Populus x euramericana canker, and description of Brenneria populi subsp. populi subsp. nov.</title>
        <authorList>
            <person name="Zheng M.H."/>
            <person name="Piao C.G."/>
            <person name="Xue H."/>
            <person name="Guo M.W."/>
            <person name="Li Y."/>
        </authorList>
    </citation>
    <scope>NUCLEOTIDE SEQUENCE [LARGE SCALE GENOMIC DNA]</scope>
    <source>
        <strain evidence="10 11">D9-5</strain>
    </source>
</reference>
<keyword evidence="7 9" id="KW-1133">Transmembrane helix</keyword>
<evidence type="ECO:0000256" key="3">
    <source>
        <dbReference type="ARBA" id="ARBA00022448"/>
    </source>
</evidence>
<dbReference type="NCBIfam" id="TIGR00915">
    <property type="entry name" value="2A0602"/>
    <property type="match status" value="1"/>
</dbReference>
<keyword evidence="11" id="KW-1185">Reference proteome</keyword>
<comment type="subcellular location">
    <subcellularLocation>
        <location evidence="1 9">Cell inner membrane</location>
        <topology evidence="1 9">Multi-pass membrane protein</topology>
    </subcellularLocation>
</comment>
<name>A0ABU6JX87_9GAMM</name>
<evidence type="ECO:0000256" key="6">
    <source>
        <dbReference type="ARBA" id="ARBA00022692"/>
    </source>
</evidence>
<keyword evidence="5 9" id="KW-0997">Cell inner membrane</keyword>
<keyword evidence="6 9" id="KW-0812">Transmembrane</keyword>
<evidence type="ECO:0000256" key="5">
    <source>
        <dbReference type="ARBA" id="ARBA00022519"/>
    </source>
</evidence>
<keyword evidence="4" id="KW-1003">Cell membrane</keyword>
<dbReference type="Gene3D" id="1.20.1640.10">
    <property type="entry name" value="Multidrug efflux transporter AcrB transmembrane domain"/>
    <property type="match status" value="2"/>
</dbReference>
<evidence type="ECO:0000313" key="11">
    <source>
        <dbReference type="Proteomes" id="UP001309705"/>
    </source>
</evidence>
<dbReference type="PRINTS" id="PR00702">
    <property type="entry name" value="ACRIFLAVINRP"/>
</dbReference>
<gene>
    <name evidence="10" type="ORF">VSX58_20175</name>
</gene>
<organism evidence="10 11">
    <name type="scientific">Brenneria populi</name>
    <dbReference type="NCBI Taxonomy" id="1505588"/>
    <lineage>
        <taxon>Bacteria</taxon>
        <taxon>Pseudomonadati</taxon>
        <taxon>Pseudomonadota</taxon>
        <taxon>Gammaproteobacteria</taxon>
        <taxon>Enterobacterales</taxon>
        <taxon>Pectobacteriaceae</taxon>
        <taxon>Brenneria</taxon>
    </lineage>
</organism>
<feature type="transmembrane region" description="Helical" evidence="9">
    <location>
        <begin position="342"/>
        <end position="361"/>
    </location>
</feature>
<feature type="transmembrane region" description="Helical" evidence="9">
    <location>
        <begin position="901"/>
        <end position="921"/>
    </location>
</feature>
<feature type="transmembrane region" description="Helical" evidence="9">
    <location>
        <begin position="439"/>
        <end position="460"/>
    </location>
</feature>
<dbReference type="EMBL" id="JAYWTM010000031">
    <property type="protein sequence ID" value="MEC5344916.1"/>
    <property type="molecule type" value="Genomic_DNA"/>
</dbReference>
<evidence type="ECO:0000256" key="1">
    <source>
        <dbReference type="ARBA" id="ARBA00004429"/>
    </source>
</evidence>
<dbReference type="SUPFAM" id="SSF82693">
    <property type="entry name" value="Multidrug efflux transporter AcrB pore domain, PN1, PN2, PC1 and PC2 subdomains"/>
    <property type="match status" value="4"/>
</dbReference>
<proteinExistence type="inferred from homology"/>
<dbReference type="Proteomes" id="UP001309705">
    <property type="component" value="Unassembled WGS sequence"/>
</dbReference>
<evidence type="ECO:0000256" key="9">
    <source>
        <dbReference type="RuleBase" id="RU364070"/>
    </source>
</evidence>